<feature type="domain" description="PBP" evidence="3">
    <location>
        <begin position="72"/>
        <end position="330"/>
    </location>
</feature>
<gene>
    <name evidence="4" type="ordered locus">Sta7437_1439</name>
</gene>
<keyword evidence="1" id="KW-0732">Signal</keyword>
<dbReference type="Pfam" id="PF12849">
    <property type="entry name" value="PBP_like_2"/>
    <property type="match status" value="1"/>
</dbReference>
<dbReference type="Gene3D" id="3.40.190.10">
    <property type="entry name" value="Periplasmic binding protein-like II"/>
    <property type="match status" value="2"/>
</dbReference>
<dbReference type="AlphaFoldDB" id="K9XSF9"/>
<dbReference type="HOGENOM" id="CLU_026228_2_0_3"/>
<dbReference type="InterPro" id="IPR050811">
    <property type="entry name" value="Phosphate_ABC_transporter"/>
</dbReference>
<evidence type="ECO:0000256" key="2">
    <source>
        <dbReference type="SAM" id="Phobius"/>
    </source>
</evidence>
<feature type="transmembrane region" description="Helical" evidence="2">
    <location>
        <begin position="12"/>
        <end position="34"/>
    </location>
</feature>
<dbReference type="Proteomes" id="UP000010473">
    <property type="component" value="Chromosome"/>
</dbReference>
<accession>K9XSF9</accession>
<protein>
    <submittedName>
        <fullName evidence="4">Phosphate ABC transporter substrate-binding protein, PhoT family</fullName>
    </submittedName>
</protein>
<evidence type="ECO:0000313" key="4">
    <source>
        <dbReference type="EMBL" id="AFZ35006.1"/>
    </source>
</evidence>
<sequence length="365" mass="39743">MNKLSKDATLLLKGLIIGKVLTLVVVGGFFWWFWSRLGQQQNLVASRNTSSENTSSILKSQAVTNIPIGSFNYGGSPAWAPIRQTIDSQIQATYPELQLRYVNPVNANPSSSSGIEMLLNGELDFVQSTRPVTKQEQTLAQQQGFSLQEYPVAIDGVAVVVNPALKITEGLTVKQLKQIFTGKINNWSEIGGNDLAIVPFAVPEKDAESVIFASSNESEKTSLGQEVQYVNSTTEAIRKVSKTPGGIYFASAKTLIPQCTVKPLALGYSSDLLITPYNEPLISPQQCPGLRNQVNTEVFEDNTYPITRKMYVIVKEDGSLAQQAGEAYAKLLQTQTVQNAIAQAGFASLNRSKEVAEENSTEASQ</sequence>
<organism evidence="4 5">
    <name type="scientific">Stanieria cyanosphaera (strain ATCC 29371 / PCC 7437)</name>
    <dbReference type="NCBI Taxonomy" id="111780"/>
    <lineage>
        <taxon>Bacteria</taxon>
        <taxon>Bacillati</taxon>
        <taxon>Cyanobacteriota</taxon>
        <taxon>Cyanophyceae</taxon>
        <taxon>Pleurocapsales</taxon>
        <taxon>Dermocarpellaceae</taxon>
        <taxon>Stanieria</taxon>
    </lineage>
</organism>
<keyword evidence="2" id="KW-0812">Transmembrane</keyword>
<dbReference type="InterPro" id="IPR024370">
    <property type="entry name" value="PBP_domain"/>
</dbReference>
<keyword evidence="5" id="KW-1185">Reference proteome</keyword>
<dbReference type="PANTHER" id="PTHR30570">
    <property type="entry name" value="PERIPLASMIC PHOSPHATE BINDING COMPONENT OF PHOSPHATE ABC TRANSPORTER"/>
    <property type="match status" value="1"/>
</dbReference>
<name>K9XSF9_STAC7</name>
<keyword evidence="2" id="KW-0472">Membrane</keyword>
<dbReference type="eggNOG" id="COG0226">
    <property type="taxonomic scope" value="Bacteria"/>
</dbReference>
<evidence type="ECO:0000313" key="5">
    <source>
        <dbReference type="Proteomes" id="UP000010473"/>
    </source>
</evidence>
<dbReference type="PATRIC" id="fig|111780.3.peg.1500"/>
<reference evidence="5" key="1">
    <citation type="journal article" date="2013" name="Proc. Natl. Acad. Sci. U.S.A.">
        <title>Improving the coverage of the cyanobacterial phylum using diversity-driven genome sequencing.</title>
        <authorList>
            <person name="Shih P.M."/>
            <person name="Wu D."/>
            <person name="Latifi A."/>
            <person name="Axen S.D."/>
            <person name="Fewer D.P."/>
            <person name="Talla E."/>
            <person name="Calteau A."/>
            <person name="Cai F."/>
            <person name="Tandeau de Marsac N."/>
            <person name="Rippka R."/>
            <person name="Herdman M."/>
            <person name="Sivonen K."/>
            <person name="Coursin T."/>
            <person name="Laurent T."/>
            <person name="Goodwin L."/>
            <person name="Nolan M."/>
            <person name="Davenport K.W."/>
            <person name="Han C.S."/>
            <person name="Rubin E.M."/>
            <person name="Eisen J.A."/>
            <person name="Woyke T."/>
            <person name="Gugger M."/>
            <person name="Kerfeld C.A."/>
        </authorList>
    </citation>
    <scope>NUCLEOTIDE SEQUENCE [LARGE SCALE GENOMIC DNA]</scope>
    <source>
        <strain evidence="5">ATCC 29371 / PCC 7437</strain>
    </source>
</reference>
<dbReference type="SUPFAM" id="SSF53850">
    <property type="entry name" value="Periplasmic binding protein-like II"/>
    <property type="match status" value="1"/>
</dbReference>
<keyword evidence="2" id="KW-1133">Transmembrane helix</keyword>
<dbReference type="EMBL" id="CP003653">
    <property type="protein sequence ID" value="AFZ35006.1"/>
    <property type="molecule type" value="Genomic_DNA"/>
</dbReference>
<dbReference type="PANTHER" id="PTHR30570:SF1">
    <property type="entry name" value="PHOSPHATE-BINDING PROTEIN PSTS"/>
    <property type="match status" value="1"/>
</dbReference>
<evidence type="ECO:0000259" key="3">
    <source>
        <dbReference type="Pfam" id="PF12849"/>
    </source>
</evidence>
<dbReference type="RefSeq" id="WP_015192678.1">
    <property type="nucleotide sequence ID" value="NC_019748.1"/>
</dbReference>
<proteinExistence type="predicted"/>
<evidence type="ECO:0000256" key="1">
    <source>
        <dbReference type="ARBA" id="ARBA00022729"/>
    </source>
</evidence>
<dbReference type="OrthoDB" id="506979at2"/>
<dbReference type="STRING" id="111780.Sta7437_1439"/>
<dbReference type="KEGG" id="scs:Sta7437_1439"/>